<feature type="compositionally biased region" description="Polar residues" evidence="1">
    <location>
        <begin position="27"/>
        <end position="52"/>
    </location>
</feature>
<reference evidence="2 3" key="1">
    <citation type="submission" date="2022-05" db="EMBL/GenBank/DDBJ databases">
        <authorList>
            <consortium name="Genoscope - CEA"/>
            <person name="William W."/>
        </authorList>
    </citation>
    <scope>NUCLEOTIDE SEQUENCE [LARGE SCALE GENOMIC DNA]</scope>
</reference>
<evidence type="ECO:0000256" key="1">
    <source>
        <dbReference type="SAM" id="MobiDB-lite"/>
    </source>
</evidence>
<evidence type="ECO:0000313" key="2">
    <source>
        <dbReference type="EMBL" id="CAH3172168.1"/>
    </source>
</evidence>
<gene>
    <name evidence="2" type="ORF">PEVE_00008265</name>
</gene>
<sequence length="167" mass="17771">MLNGNRVVPDSATDGDIDLPGPGTASEGVQNMSSEQTAPTITNPANGSSMRSFPSGILGSGNGPFGLLDGNSLSRGLDDFARRVNRETQMNESPFQYLNPFQQILGGNSSQPPSMRSFPAGNLGSGDDLLGLLDGNSLSRGLDDFTRRVNRGTQMNESPFQYLNPFQ</sequence>
<proteinExistence type="predicted"/>
<name>A0ABN8R2U0_9CNID</name>
<accession>A0ABN8R2U0</accession>
<dbReference type="EMBL" id="CALNXI010001562">
    <property type="protein sequence ID" value="CAH3172168.1"/>
    <property type="molecule type" value="Genomic_DNA"/>
</dbReference>
<comment type="caution">
    <text evidence="2">The sequence shown here is derived from an EMBL/GenBank/DDBJ whole genome shotgun (WGS) entry which is preliminary data.</text>
</comment>
<dbReference type="Proteomes" id="UP001159427">
    <property type="component" value="Unassembled WGS sequence"/>
</dbReference>
<protein>
    <submittedName>
        <fullName evidence="2">Uncharacterized protein</fullName>
    </submittedName>
</protein>
<feature type="region of interest" description="Disordered" evidence="1">
    <location>
        <begin position="1"/>
        <end position="56"/>
    </location>
</feature>
<organism evidence="2 3">
    <name type="scientific">Porites evermanni</name>
    <dbReference type="NCBI Taxonomy" id="104178"/>
    <lineage>
        <taxon>Eukaryota</taxon>
        <taxon>Metazoa</taxon>
        <taxon>Cnidaria</taxon>
        <taxon>Anthozoa</taxon>
        <taxon>Hexacorallia</taxon>
        <taxon>Scleractinia</taxon>
        <taxon>Fungiina</taxon>
        <taxon>Poritidae</taxon>
        <taxon>Porites</taxon>
    </lineage>
</organism>
<keyword evidence="3" id="KW-1185">Reference proteome</keyword>
<evidence type="ECO:0000313" key="3">
    <source>
        <dbReference type="Proteomes" id="UP001159427"/>
    </source>
</evidence>